<dbReference type="PANTHER" id="PTHR19857:SF8">
    <property type="entry name" value="ANGIO-ASSOCIATED MIGRATORY CELL PROTEIN"/>
    <property type="match status" value="1"/>
</dbReference>
<keyword evidence="2" id="KW-0677">Repeat</keyword>
<dbReference type="VEuPathDB" id="CryptoDB:Cvel_13404"/>
<evidence type="ECO:0000256" key="1">
    <source>
        <dbReference type="ARBA" id="ARBA00022574"/>
    </source>
</evidence>
<dbReference type="CDD" id="cd00200">
    <property type="entry name" value="WD40"/>
    <property type="match status" value="1"/>
</dbReference>
<organism evidence="5">
    <name type="scientific">Chromera velia CCMP2878</name>
    <dbReference type="NCBI Taxonomy" id="1169474"/>
    <lineage>
        <taxon>Eukaryota</taxon>
        <taxon>Sar</taxon>
        <taxon>Alveolata</taxon>
        <taxon>Colpodellida</taxon>
        <taxon>Chromeraceae</taxon>
        <taxon>Chromera</taxon>
    </lineage>
</organism>
<dbReference type="Pfam" id="PF00400">
    <property type="entry name" value="WD40"/>
    <property type="match status" value="5"/>
</dbReference>
<dbReference type="InterPro" id="IPR051179">
    <property type="entry name" value="WD_repeat_multifunction"/>
</dbReference>
<dbReference type="PROSITE" id="PS50082">
    <property type="entry name" value="WD_REPEATS_2"/>
    <property type="match status" value="4"/>
</dbReference>
<reference evidence="5" key="1">
    <citation type="submission" date="2014-11" db="EMBL/GenBank/DDBJ databases">
        <authorList>
            <person name="Otto D Thomas"/>
            <person name="Naeem Raeece"/>
        </authorList>
    </citation>
    <scope>NUCLEOTIDE SEQUENCE</scope>
</reference>
<dbReference type="Gene3D" id="2.130.10.10">
    <property type="entry name" value="YVTN repeat-like/Quinoprotein amine dehydrogenase"/>
    <property type="match status" value="1"/>
</dbReference>
<evidence type="ECO:0000313" key="5">
    <source>
        <dbReference type="EMBL" id="CEM55266.1"/>
    </source>
</evidence>
<dbReference type="PRINTS" id="PR00320">
    <property type="entry name" value="GPROTEINBRPT"/>
</dbReference>
<dbReference type="PROSITE" id="PS50294">
    <property type="entry name" value="WD_REPEATS_REGION"/>
    <property type="match status" value="2"/>
</dbReference>
<dbReference type="PROSITE" id="PS00678">
    <property type="entry name" value="WD_REPEATS_1"/>
    <property type="match status" value="1"/>
</dbReference>
<dbReference type="PhylomeDB" id="A0A0G4IDV5"/>
<feature type="compositionally biased region" description="Acidic residues" evidence="4">
    <location>
        <begin position="15"/>
        <end position="24"/>
    </location>
</feature>
<dbReference type="AlphaFoldDB" id="A0A0G4IDV5"/>
<dbReference type="InterPro" id="IPR019775">
    <property type="entry name" value="WD40_repeat_CS"/>
</dbReference>
<dbReference type="InterPro" id="IPR001680">
    <property type="entry name" value="WD40_rpt"/>
</dbReference>
<evidence type="ECO:0000256" key="4">
    <source>
        <dbReference type="SAM" id="MobiDB-lite"/>
    </source>
</evidence>
<dbReference type="SMART" id="SM00320">
    <property type="entry name" value="WD40"/>
    <property type="match status" value="8"/>
</dbReference>
<feature type="repeat" description="WD" evidence="3">
    <location>
        <begin position="221"/>
        <end position="262"/>
    </location>
</feature>
<dbReference type="InterPro" id="IPR015943">
    <property type="entry name" value="WD40/YVTN_repeat-like_dom_sf"/>
</dbReference>
<dbReference type="EMBL" id="CDMZ01005858">
    <property type="protein sequence ID" value="CEM55266.1"/>
    <property type="molecule type" value="Genomic_DNA"/>
</dbReference>
<keyword evidence="1 3" id="KW-0853">WD repeat</keyword>
<accession>A0A0G4IDV5</accession>
<dbReference type="PANTHER" id="PTHR19857">
    <property type="entry name" value="MITOCHONDRIAL DIVISION PROTEIN 1-RELATED"/>
    <property type="match status" value="1"/>
</dbReference>
<feature type="repeat" description="WD" evidence="3">
    <location>
        <begin position="369"/>
        <end position="411"/>
    </location>
</feature>
<protein>
    <submittedName>
        <fullName evidence="5">Uncharacterized protein</fullName>
    </submittedName>
</protein>
<gene>
    <name evidence="5" type="ORF">Cvel_13404</name>
</gene>
<feature type="compositionally biased region" description="Acidic residues" evidence="4">
    <location>
        <begin position="43"/>
        <end position="67"/>
    </location>
</feature>
<dbReference type="InterPro" id="IPR036322">
    <property type="entry name" value="WD40_repeat_dom_sf"/>
</dbReference>
<proteinExistence type="predicted"/>
<feature type="region of interest" description="Disordered" evidence="4">
    <location>
        <begin position="1"/>
        <end position="67"/>
    </location>
</feature>
<evidence type="ECO:0000256" key="2">
    <source>
        <dbReference type="ARBA" id="ARBA00022737"/>
    </source>
</evidence>
<sequence>MSDEERAEDRRLAEGPEEEDEEAFFDGGIEAAVINPEDRDQGDFSDDEEGEDEDDADGADGAEEEEMLEPVEVDLSRPDFSLKTFDMHTDAVVAVALSKTDPQMIVTGACDDKAFLVCVQEEEGGVSGWGGKTKVELGGHSDTVSCVAFGFDGKHVATGGYDGVIRVWDVASGSLVSTLEGPSEEVEWIDWHPRGHALIAGSSDATTWLWWATTGTVMQVFAGHGASVTCGKFGKDGRIVCTGSADGSAGVFNPKTGDHLHLLKREDTPGWHRAGIVSLDTHKSLPLMATGAENGGVRVVNTDSGKVVAALENHERSVESVAFGKWDSSTGNVLLATASLEGTVNVVDCSSYGVRCTLKHGKGPDGSDVSGRLGPVVRMKWSPCGRPFLLTASTDGTLRFWDGRSGECIRLLSGHTAGVLDCDLQVADPREGRGTGDVVKLRAVSGGDDKKCKVWELEVPAH</sequence>
<feature type="repeat" description="WD" evidence="3">
    <location>
        <begin position="179"/>
        <end position="220"/>
    </location>
</feature>
<dbReference type="InterPro" id="IPR020472">
    <property type="entry name" value="WD40_PAC1"/>
</dbReference>
<dbReference type="SUPFAM" id="SSF50978">
    <property type="entry name" value="WD40 repeat-like"/>
    <property type="match status" value="1"/>
</dbReference>
<evidence type="ECO:0000256" key="3">
    <source>
        <dbReference type="PROSITE-ProRule" id="PRU00221"/>
    </source>
</evidence>
<feature type="repeat" description="WD" evidence="3">
    <location>
        <begin position="137"/>
        <end position="178"/>
    </location>
</feature>
<name>A0A0G4IDV5_9ALVE</name>